<feature type="region of interest" description="Disordered" evidence="1">
    <location>
        <begin position="15"/>
        <end position="35"/>
    </location>
</feature>
<keyword evidence="3" id="KW-1185">Reference proteome</keyword>
<evidence type="ECO:0000313" key="2">
    <source>
        <dbReference type="EMBL" id="RGD62019.1"/>
    </source>
</evidence>
<evidence type="ECO:0000256" key="1">
    <source>
        <dbReference type="SAM" id="MobiDB-lite"/>
    </source>
</evidence>
<dbReference type="RefSeq" id="WP_117490195.1">
    <property type="nucleotide sequence ID" value="NZ_QVIG01000001.1"/>
</dbReference>
<dbReference type="AlphaFoldDB" id="A0A373A1S0"/>
<proteinExistence type="predicted"/>
<comment type="caution">
    <text evidence="2">The sequence shown here is derived from an EMBL/GenBank/DDBJ whole genome shotgun (WGS) entry which is preliminary data.</text>
</comment>
<dbReference type="Proteomes" id="UP000263377">
    <property type="component" value="Unassembled WGS sequence"/>
</dbReference>
<evidence type="ECO:0000313" key="3">
    <source>
        <dbReference type="Proteomes" id="UP000263377"/>
    </source>
</evidence>
<reference evidence="2 3" key="1">
    <citation type="submission" date="2018-08" db="EMBL/GenBank/DDBJ databases">
        <title>Diversity &amp; Physiological Properties of Lignin-Decomposing Actinobacteria from Soil.</title>
        <authorList>
            <person name="Roh S.G."/>
            <person name="Kim S.B."/>
        </authorList>
    </citation>
    <scope>NUCLEOTIDE SEQUENCE [LARGE SCALE GENOMIC DNA]</scope>
    <source>
        <strain evidence="2 3">MMS17-GH009</strain>
    </source>
</reference>
<protein>
    <submittedName>
        <fullName evidence="2">Uncharacterized protein</fullName>
    </submittedName>
</protein>
<name>A0A373A1S0_9ACTN</name>
<gene>
    <name evidence="2" type="ORF">DR950_33590</name>
</gene>
<dbReference type="EMBL" id="QVIG01000001">
    <property type="protein sequence ID" value="RGD62019.1"/>
    <property type="molecule type" value="Genomic_DNA"/>
</dbReference>
<sequence>MKLSKLAQVFGWPASGRRRRTAPNRSRPAAPQHHHVADQDVFVRARPWTAPVPFWCTVTAYYRYGQPITLWSGGAGSVRLAVRVLRERVEALADELGLPEGDEQLLWLDAPSAEGRAADDLAKGRSHAIAITDGTVVYIVNAAPAARTEAGAAIHDLLCTA</sequence>
<organism evidence="2 3">
    <name type="scientific">Kitasatospora xanthocidica</name>
    <dbReference type="NCBI Taxonomy" id="83382"/>
    <lineage>
        <taxon>Bacteria</taxon>
        <taxon>Bacillati</taxon>
        <taxon>Actinomycetota</taxon>
        <taxon>Actinomycetes</taxon>
        <taxon>Kitasatosporales</taxon>
        <taxon>Streptomycetaceae</taxon>
        <taxon>Kitasatospora</taxon>
    </lineage>
</organism>
<accession>A0A373A1S0</accession>